<dbReference type="InterPro" id="IPR000010">
    <property type="entry name" value="Cystatin_dom"/>
</dbReference>
<dbReference type="PANTHER" id="PTHR13814:SF6">
    <property type="entry name" value="ALPHA-2-HS-GLYCOPROTEIN"/>
    <property type="match status" value="1"/>
</dbReference>
<keyword evidence="4" id="KW-0732">Signal</keyword>
<accession>A0ABQ9U3C4</accession>
<evidence type="ECO:0000313" key="12">
    <source>
        <dbReference type="Proteomes" id="UP001266305"/>
    </source>
</evidence>
<dbReference type="PANTHER" id="PTHR13814">
    <property type="entry name" value="FETUIN"/>
    <property type="match status" value="1"/>
</dbReference>
<comment type="subcellular location">
    <subcellularLocation>
        <location evidence="1">Secreted</location>
    </subcellularLocation>
</comment>
<keyword evidence="7" id="KW-0325">Glycoprotein</keyword>
<dbReference type="EMBL" id="JASSZA010000016">
    <property type="protein sequence ID" value="KAK2090847.1"/>
    <property type="molecule type" value="Genomic_DNA"/>
</dbReference>
<evidence type="ECO:0000256" key="2">
    <source>
        <dbReference type="ARBA" id="ARBA00019375"/>
    </source>
</evidence>
<protein>
    <recommendedName>
        <fullName evidence="2">Alpha-2-HS-glycoprotein</fullName>
    </recommendedName>
    <alternativeName>
        <fullName evidence="8">Fetuin-A</fullName>
    </alternativeName>
</protein>
<dbReference type="InterPro" id="IPR001363">
    <property type="entry name" value="Prot_inh_fetuin_CS"/>
</dbReference>
<feature type="region of interest" description="Disordered" evidence="9">
    <location>
        <begin position="252"/>
        <end position="284"/>
    </location>
</feature>
<organism evidence="11 12">
    <name type="scientific">Saguinus oedipus</name>
    <name type="common">Cotton-top tamarin</name>
    <name type="synonym">Oedipomidas oedipus</name>
    <dbReference type="NCBI Taxonomy" id="9490"/>
    <lineage>
        <taxon>Eukaryota</taxon>
        <taxon>Metazoa</taxon>
        <taxon>Chordata</taxon>
        <taxon>Craniata</taxon>
        <taxon>Vertebrata</taxon>
        <taxon>Euteleostomi</taxon>
        <taxon>Mammalia</taxon>
        <taxon>Eutheria</taxon>
        <taxon>Euarchontoglires</taxon>
        <taxon>Primates</taxon>
        <taxon>Haplorrhini</taxon>
        <taxon>Platyrrhini</taxon>
        <taxon>Cebidae</taxon>
        <taxon>Callitrichinae</taxon>
        <taxon>Saguinus</taxon>
    </lineage>
</organism>
<dbReference type="Pfam" id="PF00031">
    <property type="entry name" value="Cystatin"/>
    <property type="match status" value="1"/>
</dbReference>
<keyword evidence="12" id="KW-1185">Reference proteome</keyword>
<keyword evidence="6" id="KW-1015">Disulfide bond</keyword>
<dbReference type="SUPFAM" id="SSF54403">
    <property type="entry name" value="Cystatin/monellin"/>
    <property type="match status" value="2"/>
</dbReference>
<gene>
    <name evidence="11" type="ORF">P7K49_030131</name>
</gene>
<dbReference type="PROSITE" id="PS01255">
    <property type="entry name" value="FETUIN_2"/>
    <property type="match status" value="1"/>
</dbReference>
<evidence type="ECO:0000259" key="10">
    <source>
        <dbReference type="PROSITE" id="PS51529"/>
    </source>
</evidence>
<evidence type="ECO:0000256" key="4">
    <source>
        <dbReference type="ARBA" id="ARBA00022729"/>
    </source>
</evidence>
<keyword evidence="5" id="KW-0677">Repeat</keyword>
<dbReference type="InterPro" id="IPR050735">
    <property type="entry name" value="Kininogen_Fetuin_HRG"/>
</dbReference>
<evidence type="ECO:0000256" key="6">
    <source>
        <dbReference type="ARBA" id="ARBA00023157"/>
    </source>
</evidence>
<evidence type="ECO:0000256" key="7">
    <source>
        <dbReference type="ARBA" id="ARBA00023180"/>
    </source>
</evidence>
<feature type="domain" description="Cystatin fetuin-A-type" evidence="10">
    <location>
        <begin position="1"/>
        <end position="57"/>
    </location>
</feature>
<dbReference type="Proteomes" id="UP001266305">
    <property type="component" value="Unassembled WGS sequence"/>
</dbReference>
<dbReference type="SMART" id="SM00043">
    <property type="entry name" value="CY"/>
    <property type="match status" value="1"/>
</dbReference>
<feature type="domain" description="Cystatin fetuin-A-type" evidence="10">
    <location>
        <begin position="68"/>
        <end position="198"/>
    </location>
</feature>
<proteinExistence type="predicted"/>
<evidence type="ECO:0000256" key="1">
    <source>
        <dbReference type="ARBA" id="ARBA00004613"/>
    </source>
</evidence>
<comment type="caution">
    <text evidence="11">The sequence shown here is derived from an EMBL/GenBank/DDBJ whole genome shotgun (WGS) entry which is preliminary data.</text>
</comment>
<evidence type="ECO:0000256" key="5">
    <source>
        <dbReference type="ARBA" id="ARBA00022737"/>
    </source>
</evidence>
<dbReference type="Gene3D" id="3.10.450.10">
    <property type="match status" value="1"/>
</dbReference>
<dbReference type="InterPro" id="IPR046350">
    <property type="entry name" value="Cystatin_sf"/>
</dbReference>
<sequence>MFVMEIDTLETTCHALDPTPVANCSVRQLTEHAVEGDCDFRLLKLNGQFSVFYAKCDSSPDSAEDVRKVCQDCPLLAPLNDTRVVHAADAALAAFNAQNNGSFFQLEEISRAQLVVKSDSFDRLGSSVVLRECTPLPPSTYVEFTMSAPDCVAKEATEAAKCNLLAKKQYGFCKATLTEKLNGEEVALTCTVFQPQLFLSLPSTSDYRAEPSYCVVDKAIISFVGGGSGFLSCRDLVARSTWRLPVAAASADKEGGNAGKGGESKLTEGNGPLSSPRPHSPSQKVLMRQAPPLQWTQMYMYPFHLAEPLALKLAHLYHRELPKYSRCTGRTTTFATSLWVEFQWSQPREKHGTSGKHAQLVLLLGQQFLYVQGRSDTSRSRIDVAARTRSGTENGTTMLSKPGHGWGPCLLATQVSHVIYINIKS</sequence>
<evidence type="ECO:0000256" key="8">
    <source>
        <dbReference type="ARBA" id="ARBA00032001"/>
    </source>
</evidence>
<dbReference type="PROSITE" id="PS51529">
    <property type="entry name" value="CYSTATIN_FETUIN_A"/>
    <property type="match status" value="2"/>
</dbReference>
<keyword evidence="3" id="KW-0964">Secreted</keyword>
<dbReference type="InterPro" id="IPR025760">
    <property type="entry name" value="Cystatin_Fetuin_A"/>
</dbReference>
<evidence type="ECO:0000256" key="9">
    <source>
        <dbReference type="SAM" id="MobiDB-lite"/>
    </source>
</evidence>
<name>A0ABQ9U3C4_SAGOE</name>
<evidence type="ECO:0000313" key="11">
    <source>
        <dbReference type="EMBL" id="KAK2090847.1"/>
    </source>
</evidence>
<evidence type="ECO:0000256" key="3">
    <source>
        <dbReference type="ARBA" id="ARBA00022525"/>
    </source>
</evidence>
<reference evidence="11 12" key="1">
    <citation type="submission" date="2023-05" db="EMBL/GenBank/DDBJ databases">
        <title>B98-5 Cell Line De Novo Hybrid Assembly: An Optical Mapping Approach.</title>
        <authorList>
            <person name="Kananen K."/>
            <person name="Auerbach J.A."/>
            <person name="Kautto E."/>
            <person name="Blachly J.S."/>
        </authorList>
    </citation>
    <scope>NUCLEOTIDE SEQUENCE [LARGE SCALE GENOMIC DNA]</scope>
    <source>
        <strain evidence="11">B95-8</strain>
        <tissue evidence="11">Cell line</tissue>
    </source>
</reference>
<dbReference type="CDD" id="cd00042">
    <property type="entry name" value="CY"/>
    <property type="match status" value="1"/>
</dbReference>